<feature type="compositionally biased region" description="Basic and acidic residues" evidence="1">
    <location>
        <begin position="254"/>
        <end position="267"/>
    </location>
</feature>
<feature type="compositionally biased region" description="Basic and acidic residues" evidence="1">
    <location>
        <begin position="231"/>
        <end position="246"/>
    </location>
</feature>
<reference evidence="2 3" key="1">
    <citation type="journal article" date="2017" name="BMC Genomics">
        <title>Chromosome level assembly and secondary metabolite potential of the parasitic fungus Cordyceps militaris.</title>
        <authorList>
            <person name="Kramer G.J."/>
            <person name="Nodwell J.R."/>
        </authorList>
    </citation>
    <scope>NUCLEOTIDE SEQUENCE [LARGE SCALE GENOMIC DNA]</scope>
    <source>
        <strain evidence="2 3">ATCC 34164</strain>
    </source>
</reference>
<feature type="region of interest" description="Disordered" evidence="1">
    <location>
        <begin position="761"/>
        <end position="780"/>
    </location>
</feature>
<feature type="region of interest" description="Disordered" evidence="1">
    <location>
        <begin position="407"/>
        <end position="426"/>
    </location>
</feature>
<feature type="compositionally biased region" description="Polar residues" evidence="1">
    <location>
        <begin position="83"/>
        <end position="97"/>
    </location>
</feature>
<dbReference type="OrthoDB" id="3946750at2759"/>
<feature type="compositionally biased region" description="Basic and acidic residues" evidence="1">
    <location>
        <begin position="416"/>
        <end position="426"/>
    </location>
</feature>
<feature type="compositionally biased region" description="Low complexity" evidence="1">
    <location>
        <begin position="70"/>
        <end position="82"/>
    </location>
</feature>
<evidence type="ECO:0000313" key="2">
    <source>
        <dbReference type="EMBL" id="ATY61381.1"/>
    </source>
</evidence>
<protein>
    <submittedName>
        <fullName evidence="2">Uncharacterized protein</fullName>
    </submittedName>
</protein>
<dbReference type="VEuPathDB" id="FungiDB:CCM_08759"/>
<dbReference type="Proteomes" id="UP000323067">
    <property type="component" value="Chromosome vii"/>
</dbReference>
<feature type="compositionally biased region" description="Polar residues" evidence="1">
    <location>
        <begin position="452"/>
        <end position="462"/>
    </location>
</feature>
<feature type="compositionally biased region" description="Basic and acidic residues" evidence="1">
    <location>
        <begin position="466"/>
        <end position="480"/>
    </location>
</feature>
<dbReference type="EMBL" id="CP023324">
    <property type="protein sequence ID" value="ATY61381.1"/>
    <property type="molecule type" value="Genomic_DNA"/>
</dbReference>
<dbReference type="AlphaFoldDB" id="A0A2H4SE40"/>
<accession>A0A2H4SE40</accession>
<feature type="compositionally biased region" description="Polar residues" evidence="1">
    <location>
        <begin position="481"/>
        <end position="491"/>
    </location>
</feature>
<gene>
    <name evidence="2" type="ORF">A9K55_009008</name>
</gene>
<feature type="region of interest" description="Disordered" evidence="1">
    <location>
        <begin position="648"/>
        <end position="741"/>
    </location>
</feature>
<feature type="region of interest" description="Disordered" evidence="1">
    <location>
        <begin position="437"/>
        <end position="515"/>
    </location>
</feature>
<name>A0A2H4SE40_CORMI</name>
<proteinExistence type="predicted"/>
<feature type="region of interest" description="Disordered" evidence="1">
    <location>
        <begin position="213"/>
        <end position="285"/>
    </location>
</feature>
<organism evidence="2 3">
    <name type="scientific">Cordyceps militaris</name>
    <name type="common">Caterpillar fungus</name>
    <name type="synonym">Clavaria militaris</name>
    <dbReference type="NCBI Taxonomy" id="73501"/>
    <lineage>
        <taxon>Eukaryota</taxon>
        <taxon>Fungi</taxon>
        <taxon>Dikarya</taxon>
        <taxon>Ascomycota</taxon>
        <taxon>Pezizomycotina</taxon>
        <taxon>Sordariomycetes</taxon>
        <taxon>Hypocreomycetidae</taxon>
        <taxon>Hypocreales</taxon>
        <taxon>Cordycipitaceae</taxon>
        <taxon>Cordyceps</taxon>
    </lineage>
</organism>
<feature type="region of interest" description="Disordered" evidence="1">
    <location>
        <begin position="342"/>
        <end position="365"/>
    </location>
</feature>
<feature type="region of interest" description="Disordered" evidence="1">
    <location>
        <begin position="68"/>
        <end position="97"/>
    </location>
</feature>
<feature type="compositionally biased region" description="Basic and acidic residues" evidence="1">
    <location>
        <begin position="437"/>
        <end position="451"/>
    </location>
</feature>
<sequence length="874" mass="97529">MISAAAQSTPRARLALARASTTAAARQTRQYRYGPWQVETDHEVHGRHRSVRYRYMETLSRRLSWDSKSARAATKTPARTPAYAQSMSSTSATHADTANVRSWSNDLSRIGGTKTTGDLERDAVDQLLRPQQDASQSIENLRLPQKSVRDYVKKFAPKDTTQTVDAEKTIEVTSQFPKYKDLKAYKSSSFDDPNTPWELSAEEKSKHYNDLKKYRPVEWNEPDGLPAESADQYKDLDEYKSSKWNEPDGLPSRTPEEQTKDYDDLHKYGPVTWNEPNGLPGMTPEEKTKLYKDLNKYGAATYSEPDGLRPLTAEEQSKNYEDLDRYSEGFKCKDALLKAQQVREMDATPRGTPLPPKVEAKPGNYEEYKDLDKYGPVRWNEPDGLQPPTAEELTKEYEDLDRYAQYDNADPQSARIHPEEASKRYDDLSAYPRAGYEEPATKEHVHPEELTKNYTDLSSYNPRTFDAADRKYPTHPEEATKNYTDLSSYNPRTFDAADRKYPTHPEEATKNYKDLNRYDEPLLDEIVARPLSPEFNEHDLEIRRKTAAHQFSADQLGSAPGAPNGTIKAAAKRRFVNLEDAKKRYQTSFEADAPKAPFSAEQPIVDVELEAARRAEKLKDGKAEYAAKWGAEDYQPQRFSKVETAKVEHRFEQESDEGVSSMDESFPTGQSAVPDALNTLSTQQDLPYAKPPQGLDVSYTHDTGGKATRPTHAKHLQSQANEDAEQDAPSPAVSAGPDTHPAAPAEYVVLAFDPDTQTVSVAETSTAADSPSSQQQQQTPAEAIMRLSHPAKFLPHFQPLQAHGYEIVSGRGDVLVFRRVGGGVPGAPPYDSQAPVGRRRRSLGKRLAIGAVGAGVTAYAAGVAAEHLSTSGLL</sequence>
<feature type="compositionally biased region" description="Low complexity" evidence="1">
    <location>
        <begin position="764"/>
        <end position="780"/>
    </location>
</feature>
<evidence type="ECO:0000256" key="1">
    <source>
        <dbReference type="SAM" id="MobiDB-lite"/>
    </source>
</evidence>
<evidence type="ECO:0000313" key="3">
    <source>
        <dbReference type="Proteomes" id="UP000323067"/>
    </source>
</evidence>
<feature type="compositionally biased region" description="Basic and acidic residues" evidence="1">
    <location>
        <begin position="495"/>
        <end position="515"/>
    </location>
</feature>
<dbReference type="VEuPathDB" id="FungiDB:A9K55_009008"/>